<proteinExistence type="predicted"/>
<name>A0A4Z2JC84_9TELE</name>
<gene>
    <name evidence="3" type="ORF">EYF80_002117</name>
</gene>
<organism evidence="3 4">
    <name type="scientific">Liparis tanakae</name>
    <name type="common">Tanaka's snailfish</name>
    <dbReference type="NCBI Taxonomy" id="230148"/>
    <lineage>
        <taxon>Eukaryota</taxon>
        <taxon>Metazoa</taxon>
        <taxon>Chordata</taxon>
        <taxon>Craniata</taxon>
        <taxon>Vertebrata</taxon>
        <taxon>Euteleostomi</taxon>
        <taxon>Actinopterygii</taxon>
        <taxon>Neopterygii</taxon>
        <taxon>Teleostei</taxon>
        <taxon>Neoteleostei</taxon>
        <taxon>Acanthomorphata</taxon>
        <taxon>Eupercaria</taxon>
        <taxon>Perciformes</taxon>
        <taxon>Cottioidei</taxon>
        <taxon>Cottales</taxon>
        <taxon>Liparidae</taxon>
        <taxon>Liparis</taxon>
    </lineage>
</organism>
<keyword evidence="2" id="KW-1133">Transmembrane helix</keyword>
<sequence length="220" mass="24743">MLPVDEAGVTDVLDLPVVVHDRHGKRIFADLRGNICLYFEAEILQHQSPVGSMRLTQVADPRVQKRQRIKRPRTNKDAETVSAIRSANVEEEKMMQSFSLPSESNPSSNALFTPPPMRPPPMRDKLSLELPDGLLMEAGSFGSVPVVFVFIGLEELEELAGRCNTWTEDSHTVVIIIVVIIVIVIIIIIIIVIIIVIVDTDLYECRLWRSYTCKTETITH</sequence>
<evidence type="ECO:0000256" key="1">
    <source>
        <dbReference type="SAM" id="MobiDB-lite"/>
    </source>
</evidence>
<dbReference type="Proteomes" id="UP000314294">
    <property type="component" value="Unassembled WGS sequence"/>
</dbReference>
<evidence type="ECO:0000256" key="2">
    <source>
        <dbReference type="SAM" id="Phobius"/>
    </source>
</evidence>
<dbReference type="AlphaFoldDB" id="A0A4Z2JC84"/>
<evidence type="ECO:0000313" key="3">
    <source>
        <dbReference type="EMBL" id="TNN87770.1"/>
    </source>
</evidence>
<evidence type="ECO:0000313" key="4">
    <source>
        <dbReference type="Proteomes" id="UP000314294"/>
    </source>
</evidence>
<keyword evidence="2" id="KW-0812">Transmembrane</keyword>
<protein>
    <submittedName>
        <fullName evidence="3">Uncharacterized protein</fullName>
    </submittedName>
</protein>
<keyword evidence="4" id="KW-1185">Reference proteome</keyword>
<dbReference type="EMBL" id="SRLO01000009">
    <property type="protein sequence ID" value="TNN87770.1"/>
    <property type="molecule type" value="Genomic_DNA"/>
</dbReference>
<feature type="compositionally biased region" description="Basic residues" evidence="1">
    <location>
        <begin position="64"/>
        <end position="73"/>
    </location>
</feature>
<accession>A0A4Z2JC84</accession>
<feature type="region of interest" description="Disordered" evidence="1">
    <location>
        <begin position="59"/>
        <end position="79"/>
    </location>
</feature>
<reference evidence="3 4" key="1">
    <citation type="submission" date="2019-03" db="EMBL/GenBank/DDBJ databases">
        <title>First draft genome of Liparis tanakae, snailfish: a comprehensive survey of snailfish specific genes.</title>
        <authorList>
            <person name="Kim W."/>
            <person name="Song I."/>
            <person name="Jeong J.-H."/>
            <person name="Kim D."/>
            <person name="Kim S."/>
            <person name="Ryu S."/>
            <person name="Song J.Y."/>
            <person name="Lee S.K."/>
        </authorList>
    </citation>
    <scope>NUCLEOTIDE SEQUENCE [LARGE SCALE GENOMIC DNA]</scope>
    <source>
        <tissue evidence="3">Muscle</tissue>
    </source>
</reference>
<feature type="transmembrane region" description="Helical" evidence="2">
    <location>
        <begin position="173"/>
        <end position="198"/>
    </location>
</feature>
<keyword evidence="2" id="KW-0472">Membrane</keyword>
<comment type="caution">
    <text evidence="3">The sequence shown here is derived from an EMBL/GenBank/DDBJ whole genome shotgun (WGS) entry which is preliminary data.</text>
</comment>